<feature type="region of interest" description="Disordered" evidence="1">
    <location>
        <begin position="1"/>
        <end position="74"/>
    </location>
</feature>
<organism evidence="2 3">
    <name type="scientific">Edaphochlamys debaryana</name>
    <dbReference type="NCBI Taxonomy" id="47281"/>
    <lineage>
        <taxon>Eukaryota</taxon>
        <taxon>Viridiplantae</taxon>
        <taxon>Chlorophyta</taxon>
        <taxon>core chlorophytes</taxon>
        <taxon>Chlorophyceae</taxon>
        <taxon>CS clade</taxon>
        <taxon>Chlamydomonadales</taxon>
        <taxon>Chlamydomonadales incertae sedis</taxon>
        <taxon>Edaphochlamys</taxon>
    </lineage>
</organism>
<evidence type="ECO:0000313" key="2">
    <source>
        <dbReference type="EMBL" id="KAG2495353.1"/>
    </source>
</evidence>
<name>A0A835Y607_9CHLO</name>
<protein>
    <submittedName>
        <fullName evidence="2">Uncharacterized protein</fullName>
    </submittedName>
</protein>
<keyword evidence="3" id="KW-1185">Reference proteome</keyword>
<accession>A0A835Y607</accession>
<evidence type="ECO:0000313" key="3">
    <source>
        <dbReference type="Proteomes" id="UP000612055"/>
    </source>
</evidence>
<dbReference type="Proteomes" id="UP000612055">
    <property type="component" value="Unassembled WGS sequence"/>
</dbReference>
<dbReference type="EMBL" id="JAEHOE010000025">
    <property type="protein sequence ID" value="KAG2495353.1"/>
    <property type="molecule type" value="Genomic_DNA"/>
</dbReference>
<dbReference type="AlphaFoldDB" id="A0A835Y607"/>
<reference evidence="2" key="1">
    <citation type="journal article" date="2020" name="bioRxiv">
        <title>Comparative genomics of Chlamydomonas.</title>
        <authorList>
            <person name="Craig R.J."/>
            <person name="Hasan A.R."/>
            <person name="Ness R.W."/>
            <person name="Keightley P.D."/>
        </authorList>
    </citation>
    <scope>NUCLEOTIDE SEQUENCE</scope>
    <source>
        <strain evidence="2">CCAP 11/70</strain>
    </source>
</reference>
<proteinExistence type="predicted"/>
<gene>
    <name evidence="2" type="ORF">HYH03_006622</name>
</gene>
<feature type="compositionally biased region" description="Basic and acidic residues" evidence="1">
    <location>
        <begin position="110"/>
        <end position="121"/>
    </location>
</feature>
<feature type="compositionally biased region" description="Basic and acidic residues" evidence="1">
    <location>
        <begin position="16"/>
        <end position="74"/>
    </location>
</feature>
<dbReference type="OrthoDB" id="513434at2759"/>
<feature type="region of interest" description="Disordered" evidence="1">
    <location>
        <begin position="110"/>
        <end position="133"/>
    </location>
</feature>
<evidence type="ECO:0000256" key="1">
    <source>
        <dbReference type="SAM" id="MobiDB-lite"/>
    </source>
</evidence>
<sequence>MMELLNPEAPHKAQHKDKLAETKKQEKLMHEALKEQQRKDKEESTKKKQGEAHAFKAVRELELEHDPEGKHSKRAIKEQRDLLKHAEKSATAATCEHGVSRCKICYPPHSEREKHHAHEKGPLLGAEPVVEDE</sequence>
<comment type="caution">
    <text evidence="2">The sequence shown here is derived from an EMBL/GenBank/DDBJ whole genome shotgun (WGS) entry which is preliminary data.</text>
</comment>